<keyword evidence="5" id="KW-1185">Reference proteome</keyword>
<feature type="domain" description="PB1-like" evidence="3">
    <location>
        <begin position="27"/>
        <end position="122"/>
    </location>
</feature>
<dbReference type="AlphaFoldDB" id="A0A9Q1L2H2"/>
<dbReference type="InterPro" id="IPR058594">
    <property type="entry name" value="PB1-like_dom_pln"/>
</dbReference>
<reference evidence="4" key="1">
    <citation type="submission" date="2022-04" db="EMBL/GenBank/DDBJ databases">
        <title>Carnegiea gigantea Genome sequencing and assembly v2.</title>
        <authorList>
            <person name="Copetti D."/>
            <person name="Sanderson M.J."/>
            <person name="Burquez A."/>
            <person name="Wojciechowski M.F."/>
        </authorList>
    </citation>
    <scope>NUCLEOTIDE SEQUENCE</scope>
    <source>
        <strain evidence="4">SGP5-SGP5p</strain>
        <tissue evidence="4">Aerial part</tissue>
    </source>
</reference>
<dbReference type="Proteomes" id="UP001153076">
    <property type="component" value="Unassembled WGS sequence"/>
</dbReference>
<comment type="caution">
    <text evidence="4">The sequence shown here is derived from an EMBL/GenBank/DDBJ whole genome shotgun (WGS) entry which is preliminary data.</text>
</comment>
<evidence type="ECO:0000256" key="2">
    <source>
        <dbReference type="SAM" id="SignalP"/>
    </source>
</evidence>
<proteinExistence type="predicted"/>
<dbReference type="Pfam" id="PF26130">
    <property type="entry name" value="PB1-like"/>
    <property type="match status" value="1"/>
</dbReference>
<feature type="compositionally biased region" description="Low complexity" evidence="1">
    <location>
        <begin position="228"/>
        <end position="239"/>
    </location>
</feature>
<sequence length="381" mass="42881">MCNVSATGLKLRIIVWLSLNIPMGGPDDVTMEINYGGVFEKGKSGLEYKGCESRTVWPVDADLLSYFKVKGLAEDVGFTNIEYVYYVIPWLSMEDGIRPLKIDYDSLDMAECARRAKKISAYIVYKVDEPVVIPPALPSCEAQKETYTSNQPKSADGKRVKHVATKRTCLRGKTPLQMLKFQAQDQRCHLKVALAKALLQERCIKPERKGPPPAAESTSPKQRVPLRSAKTQSSKQKASPVLTKAQQQFTNEFEDDRPDSPIPWDVLVGGGIHEYEEAYADLDTPPTTDEVDNMILSRRNKKKRVKIDEHTDYKKLKWKVGMTYGTMHKFKQAVIRFGLAQGYDLTFSVSNSKRKGLEQHVNVVASSNCILIGTKGELLMW</sequence>
<name>A0A9Q1L2H2_9CARY</name>
<protein>
    <recommendedName>
        <fullName evidence="3">PB1-like domain-containing protein</fullName>
    </recommendedName>
</protein>
<evidence type="ECO:0000313" key="4">
    <source>
        <dbReference type="EMBL" id="KAJ8453186.1"/>
    </source>
</evidence>
<evidence type="ECO:0000259" key="3">
    <source>
        <dbReference type="Pfam" id="PF26130"/>
    </source>
</evidence>
<organism evidence="4 5">
    <name type="scientific">Carnegiea gigantea</name>
    <dbReference type="NCBI Taxonomy" id="171969"/>
    <lineage>
        <taxon>Eukaryota</taxon>
        <taxon>Viridiplantae</taxon>
        <taxon>Streptophyta</taxon>
        <taxon>Embryophyta</taxon>
        <taxon>Tracheophyta</taxon>
        <taxon>Spermatophyta</taxon>
        <taxon>Magnoliopsida</taxon>
        <taxon>eudicotyledons</taxon>
        <taxon>Gunneridae</taxon>
        <taxon>Pentapetalae</taxon>
        <taxon>Caryophyllales</taxon>
        <taxon>Cactineae</taxon>
        <taxon>Cactaceae</taxon>
        <taxon>Cactoideae</taxon>
        <taxon>Echinocereeae</taxon>
        <taxon>Carnegiea</taxon>
    </lineage>
</organism>
<keyword evidence="2" id="KW-0732">Signal</keyword>
<evidence type="ECO:0000313" key="5">
    <source>
        <dbReference type="Proteomes" id="UP001153076"/>
    </source>
</evidence>
<accession>A0A9Q1L2H2</accession>
<evidence type="ECO:0000256" key="1">
    <source>
        <dbReference type="SAM" id="MobiDB-lite"/>
    </source>
</evidence>
<dbReference type="EMBL" id="JAKOGI010000001">
    <property type="protein sequence ID" value="KAJ8453186.1"/>
    <property type="molecule type" value="Genomic_DNA"/>
</dbReference>
<feature type="region of interest" description="Disordered" evidence="1">
    <location>
        <begin position="204"/>
        <end position="243"/>
    </location>
</feature>
<gene>
    <name evidence="4" type="ORF">Cgig2_008070</name>
</gene>
<feature type="signal peptide" evidence="2">
    <location>
        <begin position="1"/>
        <end position="26"/>
    </location>
</feature>
<feature type="chain" id="PRO_5040386729" description="PB1-like domain-containing protein" evidence="2">
    <location>
        <begin position="27"/>
        <end position="381"/>
    </location>
</feature>